<protein>
    <submittedName>
        <fullName evidence="1">Uncharacterized protein</fullName>
    </submittedName>
</protein>
<evidence type="ECO:0000313" key="2">
    <source>
        <dbReference type="Proteomes" id="UP000716291"/>
    </source>
</evidence>
<dbReference type="AlphaFoldDB" id="A0A9P6XHP3"/>
<proteinExistence type="predicted"/>
<evidence type="ECO:0000313" key="1">
    <source>
        <dbReference type="EMBL" id="KAG1314197.1"/>
    </source>
</evidence>
<dbReference type="Proteomes" id="UP000716291">
    <property type="component" value="Unassembled WGS sequence"/>
</dbReference>
<dbReference type="SUPFAM" id="SSF46689">
    <property type="entry name" value="Homeodomain-like"/>
    <property type="match status" value="1"/>
</dbReference>
<accession>A0A9P6XHP3</accession>
<sequence>MESMLTEISDPNVVLETITSQKSYLSLKPAEKETTAKDSIKKAMEVVKKAASTKTTTTKPERYLLTECSRVLRKEKVTLHAKDLGINSRTAMRWWKHYQETGKLAYEKWQRNPGLPNSLTPGHEQHIQQIIEKDSQLCADDIIDSLKQQFEDLKISKTQMNHYLRNNMLISIKKSTFDLMTRSSDNNLQTRYERFMKWKYSDLGYTKNCVFIDEAALRIGKQKKPCRRQRAKSRQHYY</sequence>
<dbReference type="InterPro" id="IPR009057">
    <property type="entry name" value="Homeodomain-like_sf"/>
</dbReference>
<gene>
    <name evidence="1" type="ORF">G6F64_001659</name>
</gene>
<name>A0A9P6XHP3_RHIOR</name>
<reference evidence="1" key="1">
    <citation type="journal article" date="2020" name="Microb. Genom.">
        <title>Genetic diversity of clinical and environmental Mucorales isolates obtained from an investigation of mucormycosis cases among solid organ transplant recipients.</title>
        <authorList>
            <person name="Nguyen M.H."/>
            <person name="Kaul D."/>
            <person name="Muto C."/>
            <person name="Cheng S.J."/>
            <person name="Richter R.A."/>
            <person name="Bruno V.M."/>
            <person name="Liu G."/>
            <person name="Beyhan S."/>
            <person name="Sundermann A.J."/>
            <person name="Mounaud S."/>
            <person name="Pasculle A.W."/>
            <person name="Nierman W.C."/>
            <person name="Driscoll E."/>
            <person name="Cumbie R."/>
            <person name="Clancy C.J."/>
            <person name="Dupont C.L."/>
        </authorList>
    </citation>
    <scope>NUCLEOTIDE SEQUENCE</scope>
    <source>
        <strain evidence="1">GL11</strain>
    </source>
</reference>
<organism evidence="1 2">
    <name type="scientific">Rhizopus oryzae</name>
    <name type="common">Mucormycosis agent</name>
    <name type="synonym">Rhizopus arrhizus var. delemar</name>
    <dbReference type="NCBI Taxonomy" id="64495"/>
    <lineage>
        <taxon>Eukaryota</taxon>
        <taxon>Fungi</taxon>
        <taxon>Fungi incertae sedis</taxon>
        <taxon>Mucoromycota</taxon>
        <taxon>Mucoromycotina</taxon>
        <taxon>Mucoromycetes</taxon>
        <taxon>Mucorales</taxon>
        <taxon>Mucorineae</taxon>
        <taxon>Rhizopodaceae</taxon>
        <taxon>Rhizopus</taxon>
    </lineage>
</organism>
<keyword evidence="2" id="KW-1185">Reference proteome</keyword>
<comment type="caution">
    <text evidence="1">The sequence shown here is derived from an EMBL/GenBank/DDBJ whole genome shotgun (WGS) entry which is preliminary data.</text>
</comment>
<dbReference type="EMBL" id="JAANQT010000132">
    <property type="protein sequence ID" value="KAG1314197.1"/>
    <property type="molecule type" value="Genomic_DNA"/>
</dbReference>